<evidence type="ECO:0000313" key="1">
    <source>
        <dbReference type="EMBL" id="KAF0716141.1"/>
    </source>
</evidence>
<dbReference type="OrthoDB" id="88368at2759"/>
<accession>A0A6A4ZLC4</accession>
<reference evidence="1" key="1">
    <citation type="submission" date="2019-06" db="EMBL/GenBank/DDBJ databases">
        <title>Genomics analysis of Aphanomyces spp. identifies a new class of oomycete effector associated with host adaptation.</title>
        <authorList>
            <person name="Gaulin E."/>
        </authorList>
    </citation>
    <scope>NUCLEOTIDE SEQUENCE</scope>
    <source>
        <strain evidence="1">CBS 578.67</strain>
    </source>
</reference>
<dbReference type="AlphaFoldDB" id="A0A6A4ZLC4"/>
<feature type="non-terminal residue" evidence="1">
    <location>
        <position position="371"/>
    </location>
</feature>
<organism evidence="1">
    <name type="scientific">Aphanomyces stellatus</name>
    <dbReference type="NCBI Taxonomy" id="120398"/>
    <lineage>
        <taxon>Eukaryota</taxon>
        <taxon>Sar</taxon>
        <taxon>Stramenopiles</taxon>
        <taxon>Oomycota</taxon>
        <taxon>Saprolegniomycetes</taxon>
        <taxon>Saprolegniales</taxon>
        <taxon>Verrucalvaceae</taxon>
        <taxon>Aphanomyces</taxon>
    </lineage>
</organism>
<sequence length="371" mass="41431">MWNAATVALSTPDVLRLVCGFQSGMYYDMRAFRKLPAACEFPRDAATVDAVLTPWLDKHGLDRLPVLLACVVKMHTPVVEYAIHFDRFDVLESLTEMGRRPCDASANLLVLAATQGHVAMCDHLVACGYAMRLTDAANAAALRGHVQVLALLAHESMTWVSKETLENAVWGDQVEVLVWLFDTWLSTLGILQRKKLTERALLRSVRYRSWGSTKWLAQHMQSTGERDGILRTYLQQQDPIAECLLTDFLDRSMAVPLDVLARASPSCGLDKLQRVFGHFDSLAKTGGGVQRRDASMQCMVHLVANPTTGPTLRWLVDTMDKVDIDDVLRHHGVQALRSVLLLTPHVQIHHVDMAQFLVDYGVVAVELMRAH</sequence>
<protein>
    <submittedName>
        <fullName evidence="1">Uncharacterized protein</fullName>
    </submittedName>
</protein>
<comment type="caution">
    <text evidence="1">The sequence shown here is derived from an EMBL/GenBank/DDBJ whole genome shotgun (WGS) entry which is preliminary data.</text>
</comment>
<dbReference type="EMBL" id="VJMH01000452">
    <property type="protein sequence ID" value="KAF0716141.1"/>
    <property type="molecule type" value="Genomic_DNA"/>
</dbReference>
<gene>
    <name evidence="1" type="ORF">As57867_002992</name>
</gene>
<proteinExistence type="predicted"/>
<dbReference type="InterPro" id="IPR036770">
    <property type="entry name" value="Ankyrin_rpt-contain_sf"/>
</dbReference>
<name>A0A6A4ZLC4_9STRA</name>
<dbReference type="Gene3D" id="1.25.40.20">
    <property type="entry name" value="Ankyrin repeat-containing domain"/>
    <property type="match status" value="1"/>
</dbReference>
<dbReference type="SUPFAM" id="SSF48403">
    <property type="entry name" value="Ankyrin repeat"/>
    <property type="match status" value="1"/>
</dbReference>